<evidence type="ECO:0000313" key="4">
    <source>
        <dbReference type="EMBL" id="EFA79871.1"/>
    </source>
</evidence>
<dbReference type="PROSITE" id="PS01013">
    <property type="entry name" value="OSBP"/>
    <property type="match status" value="1"/>
</dbReference>
<dbReference type="InterPro" id="IPR000648">
    <property type="entry name" value="Oxysterol-bd"/>
</dbReference>
<dbReference type="InParanoid" id="D3BFF7"/>
<keyword evidence="5" id="KW-1185">Reference proteome</keyword>
<dbReference type="Pfam" id="PF01237">
    <property type="entry name" value="Oxysterol_BP"/>
    <property type="match status" value="1"/>
</dbReference>
<accession>D3BFF7</accession>
<dbReference type="InterPro" id="IPR018494">
    <property type="entry name" value="Oxysterol-bd_CS"/>
</dbReference>
<dbReference type="OMA" id="VHTHKKD"/>
<comment type="caution">
    <text evidence="4">The sequence shown here is derived from an EMBL/GenBank/DDBJ whole genome shotgun (WGS) entry which is preliminary data.</text>
</comment>
<reference evidence="4 5" key="1">
    <citation type="journal article" date="2011" name="Genome Res.">
        <title>Phylogeny-wide analysis of social amoeba genomes highlights ancient origins for complex intercellular communication.</title>
        <authorList>
            <person name="Heidel A.J."/>
            <person name="Lawal H.M."/>
            <person name="Felder M."/>
            <person name="Schilde C."/>
            <person name="Helps N.R."/>
            <person name="Tunggal B."/>
            <person name="Rivero F."/>
            <person name="John U."/>
            <person name="Schleicher M."/>
            <person name="Eichinger L."/>
            <person name="Platzer M."/>
            <person name="Noegel A.A."/>
            <person name="Schaap P."/>
            <person name="Gloeckner G."/>
        </authorList>
    </citation>
    <scope>NUCLEOTIDE SEQUENCE [LARGE SCALE GENOMIC DNA]</scope>
    <source>
        <strain evidence="5">ATCC 26659 / Pp 5 / PN500</strain>
    </source>
</reference>
<dbReference type="FunFam" id="1.10.287.2720:FF:000001">
    <property type="entry name" value="Oxysterol-binding OBPalpha"/>
    <property type="match status" value="1"/>
</dbReference>
<gene>
    <name evidence="4" type="primary">osbD</name>
    <name evidence="4" type="ORF">PPL_06691</name>
</gene>
<evidence type="ECO:0000256" key="2">
    <source>
        <dbReference type="RuleBase" id="RU003844"/>
    </source>
</evidence>
<feature type="region of interest" description="Disordered" evidence="3">
    <location>
        <begin position="1"/>
        <end position="23"/>
    </location>
</feature>
<dbReference type="AlphaFoldDB" id="D3BFF7"/>
<dbReference type="Gene3D" id="1.10.287.2720">
    <property type="match status" value="1"/>
</dbReference>
<dbReference type="GO" id="GO:0005829">
    <property type="term" value="C:cytosol"/>
    <property type="evidence" value="ECO:0007669"/>
    <property type="project" value="TreeGrafter"/>
</dbReference>
<name>D3BFF7_HETP5</name>
<dbReference type="SUPFAM" id="SSF144000">
    <property type="entry name" value="Oxysterol-binding protein-like"/>
    <property type="match status" value="1"/>
</dbReference>
<evidence type="ECO:0000256" key="1">
    <source>
        <dbReference type="ARBA" id="ARBA00008842"/>
    </source>
</evidence>
<dbReference type="GO" id="GO:0016020">
    <property type="term" value="C:membrane"/>
    <property type="evidence" value="ECO:0007669"/>
    <property type="project" value="TreeGrafter"/>
</dbReference>
<dbReference type="PANTHER" id="PTHR10972">
    <property type="entry name" value="OXYSTEROL-BINDING PROTEIN-RELATED"/>
    <property type="match status" value="1"/>
</dbReference>
<dbReference type="GeneID" id="31362173"/>
<proteinExistence type="inferred from homology"/>
<organism evidence="4 5">
    <name type="scientific">Heterostelium pallidum (strain ATCC 26659 / Pp 5 / PN500)</name>
    <name type="common">Cellular slime mold</name>
    <name type="synonym">Polysphondylium pallidum</name>
    <dbReference type="NCBI Taxonomy" id="670386"/>
    <lineage>
        <taxon>Eukaryota</taxon>
        <taxon>Amoebozoa</taxon>
        <taxon>Evosea</taxon>
        <taxon>Eumycetozoa</taxon>
        <taxon>Dictyostelia</taxon>
        <taxon>Acytosteliales</taxon>
        <taxon>Acytosteliaceae</taxon>
        <taxon>Heterostelium</taxon>
    </lineage>
</organism>
<dbReference type="Gene3D" id="2.40.160.120">
    <property type="match status" value="1"/>
</dbReference>
<dbReference type="PANTHER" id="PTHR10972:SF102">
    <property type="entry name" value="OXYSTEROL-BINDING PROTEIN"/>
    <property type="match status" value="1"/>
</dbReference>
<dbReference type="EMBL" id="ADBJ01000031">
    <property type="protein sequence ID" value="EFA79871.1"/>
    <property type="molecule type" value="Genomic_DNA"/>
</dbReference>
<dbReference type="FunCoup" id="D3BFF7">
    <property type="interactions" value="161"/>
</dbReference>
<dbReference type="Gene3D" id="3.30.70.3490">
    <property type="match status" value="1"/>
</dbReference>
<dbReference type="STRING" id="670386.D3BFF7"/>
<evidence type="ECO:0000256" key="3">
    <source>
        <dbReference type="SAM" id="MobiDB-lite"/>
    </source>
</evidence>
<protein>
    <submittedName>
        <fullName evidence="4">Oxysterol binding family protein</fullName>
    </submittedName>
</protein>
<dbReference type="GO" id="GO:0032934">
    <property type="term" value="F:sterol binding"/>
    <property type="evidence" value="ECO:0007669"/>
    <property type="project" value="TreeGrafter"/>
</dbReference>
<dbReference type="RefSeq" id="XP_020431992.1">
    <property type="nucleotide sequence ID" value="XM_020577544.1"/>
</dbReference>
<evidence type="ECO:0000313" key="5">
    <source>
        <dbReference type="Proteomes" id="UP000001396"/>
    </source>
</evidence>
<comment type="similarity">
    <text evidence="1 2">Belongs to the OSBP family.</text>
</comment>
<sequence length="389" mass="44792">MDPLEQPTGAGGDAEEIKSEDAEVLEEEPRNLLISLLSEIKIGMDLSRVPLPTFILEPRSLLEKFCDFMIHCDQLSGVAKLDDPVERLYQITRWYLTGFVYKPKGVKKPYNPILGEIFRSKWQYSGTTAHLIAEQISHHPPVSCIYISNRKDGYAMTGIIGPRSKLMRASLAVLVEGSITLHLLERNEEYTFNFPNIFARGILFGTLLTEIAGNTTISCKQTNLRADMDFKAKPFFGGEYNTVSGKIKRKDEVLYSFSGKWDNRIDITNTKKKTTEVFWDCKTAKKTPRIIRPISTQEANESQRLWTHVSQAIIKKDQKEATNEKIKLENEQRNGVKDRKEKGVEWEPKYFKKIGDKWVYKYANEWTQRLKSNHLFPIYINNSNNNNNI</sequence>
<dbReference type="Proteomes" id="UP000001396">
    <property type="component" value="Unassembled WGS sequence"/>
</dbReference>
<dbReference type="InterPro" id="IPR037239">
    <property type="entry name" value="OSBP_sf"/>
</dbReference>